<accession>I9DFQ7</accession>
<evidence type="ECO:0000313" key="2">
    <source>
        <dbReference type="Proteomes" id="UP000005361"/>
    </source>
</evidence>
<evidence type="ECO:0000313" key="1">
    <source>
        <dbReference type="EMBL" id="AJQ28203.1"/>
    </source>
</evidence>
<dbReference type="Proteomes" id="UP000005361">
    <property type="component" value="Chromosome"/>
</dbReference>
<gene>
    <name evidence="1" type="ORF">JBW_02859</name>
</gene>
<name>I9DFQ7_9FIRM</name>
<protein>
    <recommendedName>
        <fullName evidence="3">Acetylglutamate kinase</fullName>
    </recommendedName>
</protein>
<reference evidence="1 2" key="1">
    <citation type="journal article" date="2015" name="Genome Announc.">
        <title>Complete Genome Sequence of Pelosinus fermentans JBW45, a Member of a Remarkably Competitive Group of Negativicutes in the Firmicutes Phylum.</title>
        <authorList>
            <person name="De Leon K.B."/>
            <person name="Utturkar S.M."/>
            <person name="Camilleri L.B."/>
            <person name="Elias D.A."/>
            <person name="Arkin A.P."/>
            <person name="Fields M.W."/>
            <person name="Brown S.D."/>
            <person name="Wall J.D."/>
        </authorList>
    </citation>
    <scope>NUCLEOTIDE SEQUENCE [LARGE SCALE GENOMIC DNA]</scope>
    <source>
        <strain evidence="1 2">JBW45</strain>
    </source>
</reference>
<dbReference type="EMBL" id="CP010978">
    <property type="protein sequence ID" value="AJQ28203.1"/>
    <property type="molecule type" value="Genomic_DNA"/>
</dbReference>
<organism evidence="1 2">
    <name type="scientific">Pelosinus fermentans JBW45</name>
    <dbReference type="NCBI Taxonomy" id="1192197"/>
    <lineage>
        <taxon>Bacteria</taxon>
        <taxon>Bacillati</taxon>
        <taxon>Bacillota</taxon>
        <taxon>Negativicutes</taxon>
        <taxon>Selenomonadales</taxon>
        <taxon>Sporomusaceae</taxon>
        <taxon>Pelosinus</taxon>
    </lineage>
</organism>
<reference evidence="2" key="2">
    <citation type="submission" date="2015-02" db="EMBL/GenBank/DDBJ databases">
        <title>Complete Genome Sequence of Pelosinus fermentans JBW45.</title>
        <authorList>
            <person name="De Leon K.B."/>
            <person name="Utturkar S.M."/>
            <person name="Camilleri L.B."/>
            <person name="Arkin A.P."/>
            <person name="Fields M.W."/>
            <person name="Brown S.D."/>
            <person name="Wall J.D."/>
        </authorList>
    </citation>
    <scope>NUCLEOTIDE SEQUENCE [LARGE SCALE GENOMIC DNA]</scope>
    <source>
        <strain evidence="2">JBW45</strain>
    </source>
</reference>
<dbReference type="HOGENOM" id="CLU_092699_1_0_9"/>
<dbReference type="AlphaFoldDB" id="I9DFQ7"/>
<dbReference type="STRING" id="1192197.JBW_02859"/>
<evidence type="ECO:0008006" key="3">
    <source>
        <dbReference type="Google" id="ProtNLM"/>
    </source>
</evidence>
<dbReference type="KEGG" id="pft:JBW_02859"/>
<sequence length="153" mass="17368">MVIISIAAASPDLEATTNRLLRNAPDFARLFNHFYGSRVASKFEQLLTDHLVIAADLVNAAKSGNSQAAAVAEKRWYTNADEIVHFLNCINPYWTSKHMREMWYEHLALTKAEAVARLNKDFEEDIAIFDKIEKQALMMADSFSNGIIRQFCL</sequence>
<dbReference type="RefSeq" id="WP_007957491.1">
    <property type="nucleotide sequence ID" value="NZ_CP010978.1"/>
</dbReference>
<proteinExistence type="predicted"/>